<sequence length="547" mass="61096">MNKFMKAAGRCGVAAALVFAGVSSDAEAGDGAGMVVGRRGADFYVSGLPFKHVGANIPQLVWMPAWQVQQELDYAAASGVKQVRVFLPNDAQTCYTFDGVYHDPCTTNDVIARLRYVVDEAYKRYLRVTVALAHNYYQDVWGWEKGNRYDTKENPVRHAWGADGRPNPWFEDVATGFYARRDDGLVMLNDSWIDWGYGAYYKPTVLRIVGAFQDHPGIFAWDIANEVNSTDPTQWWIPNFYKNMAAAIRQADPTHLITTGLISSSWAVANDTLRDAIYNDANIDYMTVHMYDGCGTTLNGNAQMDDLWRARNRYGKPIVIEENGFENGTTDGISKARSFYNDRFAGDVNWRANAILQWGWTANETAGNWGTGDTNCAPRVQGKQREYRALMGRWGGQLDTRLPLIVDSDANYNDGSRAQVSVPAGWAVSSYSGQRWGSNYYTNTTNNGATGESDAFSFKFYLPANACKYVDAWWNGNTSRTAAAPFVMYNASNQHAGTAVMNMQDPNLNDRWVQLGQYCFTAGWNRVVLSRWSGAPGYLIADAIRIR</sequence>
<dbReference type="InterPro" id="IPR045053">
    <property type="entry name" value="MAN-like"/>
</dbReference>
<evidence type="ECO:0000259" key="7">
    <source>
        <dbReference type="Pfam" id="PF26410"/>
    </source>
</evidence>
<feature type="domain" description="Glycoside hydrolase family 5" evidence="7">
    <location>
        <begin position="66"/>
        <end position="299"/>
    </location>
</feature>
<keyword evidence="4" id="KW-0326">Glycosidase</keyword>
<reference evidence="8 9" key="1">
    <citation type="submission" date="2014-07" db="EMBL/GenBank/DDBJ databases">
        <title>Draft Genome Sequence of Gephyronic Acid Producer, Cystobacter violaceus Strain Cb vi76.</title>
        <authorList>
            <person name="Stevens D.C."/>
            <person name="Young J."/>
            <person name="Carmichael R."/>
            <person name="Tan J."/>
            <person name="Taylor R.E."/>
        </authorList>
    </citation>
    <scope>NUCLEOTIDE SEQUENCE [LARGE SCALE GENOMIC DNA]</scope>
    <source>
        <strain evidence="8 9">Cb vi76</strain>
    </source>
</reference>
<evidence type="ECO:0000256" key="4">
    <source>
        <dbReference type="ARBA" id="ARBA00023295"/>
    </source>
</evidence>
<dbReference type="SUPFAM" id="SSF51445">
    <property type="entry name" value="(Trans)glycosidases"/>
    <property type="match status" value="1"/>
</dbReference>
<gene>
    <name evidence="8" type="ORF">Q664_07560</name>
</gene>
<feature type="chain" id="PRO_5001781953" description="mannan endo-1,4-beta-mannosidase" evidence="5">
    <location>
        <begin position="29"/>
        <end position="547"/>
    </location>
</feature>
<evidence type="ECO:0000256" key="3">
    <source>
        <dbReference type="ARBA" id="ARBA00022801"/>
    </source>
</evidence>
<keyword evidence="5" id="KW-0732">Signal</keyword>
<comment type="catalytic activity">
    <reaction evidence="1">
        <text>Random hydrolysis of (1-&gt;4)-beta-D-mannosidic linkages in mannans, galactomannans and glucomannans.</text>
        <dbReference type="EC" id="3.2.1.78"/>
    </reaction>
</comment>
<proteinExistence type="predicted"/>
<evidence type="ECO:0000259" key="6">
    <source>
        <dbReference type="Pfam" id="PF25275"/>
    </source>
</evidence>
<feature type="domain" description="Golvesin/Xly CBD-like" evidence="6">
    <location>
        <begin position="418"/>
        <end position="546"/>
    </location>
</feature>
<dbReference type="Proteomes" id="UP000028547">
    <property type="component" value="Unassembled WGS sequence"/>
</dbReference>
<name>A0A084SYT2_9BACT</name>
<accession>A0A084SYT2</accession>
<feature type="signal peptide" evidence="5">
    <location>
        <begin position="1"/>
        <end position="28"/>
    </location>
</feature>
<dbReference type="GO" id="GO:0005975">
    <property type="term" value="P:carbohydrate metabolic process"/>
    <property type="evidence" value="ECO:0007669"/>
    <property type="project" value="InterPro"/>
</dbReference>
<dbReference type="GO" id="GO:0004553">
    <property type="term" value="F:hydrolase activity, hydrolyzing O-glycosyl compounds"/>
    <property type="evidence" value="ECO:0007669"/>
    <property type="project" value="InterPro"/>
</dbReference>
<evidence type="ECO:0000256" key="1">
    <source>
        <dbReference type="ARBA" id="ARBA00001678"/>
    </source>
</evidence>
<evidence type="ECO:0000313" key="8">
    <source>
        <dbReference type="EMBL" id="KFA93617.1"/>
    </source>
</evidence>
<dbReference type="PANTHER" id="PTHR31451">
    <property type="match status" value="1"/>
</dbReference>
<dbReference type="AlphaFoldDB" id="A0A084SYT2"/>
<evidence type="ECO:0000313" key="9">
    <source>
        <dbReference type="Proteomes" id="UP000028547"/>
    </source>
</evidence>
<evidence type="ECO:0000256" key="5">
    <source>
        <dbReference type="SAM" id="SignalP"/>
    </source>
</evidence>
<organism evidence="8 9">
    <name type="scientific">Archangium violaceum Cb vi76</name>
    <dbReference type="NCBI Taxonomy" id="1406225"/>
    <lineage>
        <taxon>Bacteria</taxon>
        <taxon>Pseudomonadati</taxon>
        <taxon>Myxococcota</taxon>
        <taxon>Myxococcia</taxon>
        <taxon>Myxococcales</taxon>
        <taxon>Cystobacterineae</taxon>
        <taxon>Archangiaceae</taxon>
        <taxon>Archangium</taxon>
    </lineage>
</organism>
<protein>
    <recommendedName>
        <fullName evidence="2">mannan endo-1,4-beta-mannosidase</fullName>
        <ecNumber evidence="2">3.2.1.78</ecNumber>
    </recommendedName>
</protein>
<keyword evidence="3" id="KW-0378">Hydrolase</keyword>
<comment type="caution">
    <text evidence="8">The sequence shown here is derived from an EMBL/GenBank/DDBJ whole genome shotgun (WGS) entry which is preliminary data.</text>
</comment>
<dbReference type="InterPro" id="IPR017853">
    <property type="entry name" value="GH"/>
</dbReference>
<dbReference type="EC" id="3.2.1.78" evidence="2"/>
<dbReference type="EMBL" id="JPMI01000045">
    <property type="protein sequence ID" value="KFA93617.1"/>
    <property type="molecule type" value="Genomic_DNA"/>
</dbReference>
<dbReference type="InterPro" id="IPR033803">
    <property type="entry name" value="CBD-like_Golvesin-Xly"/>
</dbReference>
<dbReference type="InterPro" id="IPR001547">
    <property type="entry name" value="Glyco_hydro_5"/>
</dbReference>
<dbReference type="Pfam" id="PF25275">
    <property type="entry name" value="Golvesin_C"/>
    <property type="match status" value="1"/>
</dbReference>
<evidence type="ECO:0000256" key="2">
    <source>
        <dbReference type="ARBA" id="ARBA00012706"/>
    </source>
</evidence>
<dbReference type="Pfam" id="PF26410">
    <property type="entry name" value="GH5_mannosidase"/>
    <property type="match status" value="1"/>
</dbReference>
<dbReference type="Gene3D" id="3.20.20.80">
    <property type="entry name" value="Glycosidases"/>
    <property type="match status" value="1"/>
</dbReference>